<evidence type="ECO:0000256" key="2">
    <source>
        <dbReference type="ARBA" id="ARBA00023002"/>
    </source>
</evidence>
<feature type="binding site" evidence="5">
    <location>
        <position position="146"/>
    </location>
    <ligand>
        <name>NAD(+)</name>
        <dbReference type="ChEBI" id="CHEBI:57540"/>
    </ligand>
</feature>
<keyword evidence="2 5" id="KW-0560">Oxidoreductase</keyword>
<feature type="binding site" evidence="5">
    <location>
        <position position="258"/>
    </location>
    <ligand>
        <name>NAD(+)</name>
        <dbReference type="ChEBI" id="CHEBI:57540"/>
    </ligand>
</feature>
<dbReference type="PANTHER" id="PTHR43761">
    <property type="entry name" value="D-ISOMER SPECIFIC 2-HYDROXYACID DEHYDROGENASE FAMILY PROTEIN (AFU_ORTHOLOGUE AFUA_1G13630)"/>
    <property type="match status" value="1"/>
</dbReference>
<gene>
    <name evidence="5 9" type="primary">pdxB</name>
    <name evidence="10" type="ORF">D1164_02870</name>
    <name evidence="9" type="ORF">D1164_15825</name>
</gene>
<dbReference type="InterPro" id="IPR020921">
    <property type="entry name" value="Erythronate-4-P_DHase"/>
</dbReference>
<feature type="active site" evidence="5">
    <location>
        <position position="208"/>
    </location>
</feature>
<dbReference type="Pfam" id="PF11890">
    <property type="entry name" value="DUF3410"/>
    <property type="match status" value="1"/>
</dbReference>
<dbReference type="CDD" id="cd12158">
    <property type="entry name" value="ErythrP_dh"/>
    <property type="match status" value="1"/>
</dbReference>
<dbReference type="GO" id="GO:0051287">
    <property type="term" value="F:NAD binding"/>
    <property type="evidence" value="ECO:0007669"/>
    <property type="project" value="InterPro"/>
</dbReference>
<dbReference type="PANTHER" id="PTHR43761:SF1">
    <property type="entry name" value="D-ISOMER SPECIFIC 2-HYDROXYACID DEHYDROGENASE CATALYTIC DOMAIN-CONTAINING PROTEIN-RELATED"/>
    <property type="match status" value="1"/>
</dbReference>
<dbReference type="InterPro" id="IPR050418">
    <property type="entry name" value="D-iso_2-hydroxyacid_DH_PdxB"/>
</dbReference>
<dbReference type="SUPFAM" id="SSF52283">
    <property type="entry name" value="Formate/glycerate dehydrogenase catalytic domain-like"/>
    <property type="match status" value="1"/>
</dbReference>
<dbReference type="Proteomes" id="UP000266441">
    <property type="component" value="Unassembled WGS sequence"/>
</dbReference>
<dbReference type="UniPathway" id="UPA00244">
    <property type="reaction ID" value="UER00310"/>
</dbReference>
<dbReference type="EMBL" id="QWET01000002">
    <property type="protein sequence ID" value="RIH66565.1"/>
    <property type="molecule type" value="Genomic_DNA"/>
</dbReference>
<proteinExistence type="inferred from homology"/>
<feature type="active site" evidence="5">
    <location>
        <position position="237"/>
    </location>
</feature>
<dbReference type="OrthoDB" id="1522997at2"/>
<dbReference type="GO" id="GO:0046983">
    <property type="term" value="F:protein dimerization activity"/>
    <property type="evidence" value="ECO:0007669"/>
    <property type="project" value="InterPro"/>
</dbReference>
<dbReference type="GO" id="GO:0005737">
    <property type="term" value="C:cytoplasm"/>
    <property type="evidence" value="ECO:0007669"/>
    <property type="project" value="UniProtKB-SubCell"/>
</dbReference>
<name>A0A399CYJ9_9BACT</name>
<feature type="binding site" evidence="5">
    <location>
        <position position="259"/>
    </location>
    <ligand>
        <name>substrate</name>
    </ligand>
</feature>
<feature type="binding site" evidence="5">
    <location>
        <position position="232"/>
    </location>
    <ligand>
        <name>NAD(+)</name>
        <dbReference type="ChEBI" id="CHEBI:57540"/>
    </ligand>
</feature>
<accession>A0A399CYJ9</accession>
<comment type="subunit">
    <text evidence="5">Homodimer.</text>
</comment>
<feature type="binding site" evidence="5">
    <location>
        <position position="66"/>
    </location>
    <ligand>
        <name>substrate</name>
    </ligand>
</feature>
<dbReference type="NCBIfam" id="NF001309">
    <property type="entry name" value="PRK00257.1"/>
    <property type="match status" value="1"/>
</dbReference>
<comment type="caution">
    <text evidence="9">The sequence shown here is derived from an EMBL/GenBank/DDBJ whole genome shotgun (WGS) entry which is preliminary data.</text>
</comment>
<dbReference type="HAMAP" id="MF_01825">
    <property type="entry name" value="PdxB"/>
    <property type="match status" value="1"/>
</dbReference>
<comment type="pathway">
    <text evidence="5">Cofactor biosynthesis; pyridoxine 5'-phosphate biosynthesis; pyridoxine 5'-phosphate from D-erythrose 4-phosphate: step 2/5.</text>
</comment>
<dbReference type="Pfam" id="PF02826">
    <property type="entry name" value="2-Hacid_dh_C"/>
    <property type="match status" value="1"/>
</dbReference>
<evidence type="ECO:0000256" key="1">
    <source>
        <dbReference type="ARBA" id="ARBA00022490"/>
    </source>
</evidence>
<comment type="catalytic activity">
    <reaction evidence="5">
        <text>4-phospho-D-erythronate + NAD(+) = (R)-3-hydroxy-2-oxo-4-phosphooxybutanoate + NADH + H(+)</text>
        <dbReference type="Rhea" id="RHEA:18829"/>
        <dbReference type="ChEBI" id="CHEBI:15378"/>
        <dbReference type="ChEBI" id="CHEBI:57540"/>
        <dbReference type="ChEBI" id="CHEBI:57945"/>
        <dbReference type="ChEBI" id="CHEBI:58538"/>
        <dbReference type="ChEBI" id="CHEBI:58766"/>
        <dbReference type="EC" id="1.1.1.290"/>
    </reaction>
</comment>
<evidence type="ECO:0000256" key="4">
    <source>
        <dbReference type="ARBA" id="ARBA00023096"/>
    </source>
</evidence>
<evidence type="ECO:0000313" key="11">
    <source>
        <dbReference type="Proteomes" id="UP000266441"/>
    </source>
</evidence>
<dbReference type="GO" id="GO:0008615">
    <property type="term" value="P:pyridoxine biosynthetic process"/>
    <property type="evidence" value="ECO:0007669"/>
    <property type="project" value="UniProtKB-UniRule"/>
</dbReference>
<dbReference type="InterPro" id="IPR006140">
    <property type="entry name" value="D-isomer_DH_NAD-bd"/>
</dbReference>
<evidence type="ECO:0000259" key="8">
    <source>
        <dbReference type="Pfam" id="PF11890"/>
    </source>
</evidence>
<dbReference type="Gene3D" id="3.30.1370.170">
    <property type="match status" value="1"/>
</dbReference>
<dbReference type="GO" id="GO:0033711">
    <property type="term" value="F:4-phosphoerythronate dehydrogenase activity"/>
    <property type="evidence" value="ECO:0007669"/>
    <property type="project" value="UniProtKB-EC"/>
</dbReference>
<dbReference type="Gene3D" id="3.40.50.720">
    <property type="entry name" value="NAD(P)-binding Rossmann-like Domain"/>
    <property type="match status" value="2"/>
</dbReference>
<organism evidence="9 11">
    <name type="scientific">Mariniphaga sediminis</name>
    <dbReference type="NCBI Taxonomy" id="1628158"/>
    <lineage>
        <taxon>Bacteria</taxon>
        <taxon>Pseudomonadati</taxon>
        <taxon>Bacteroidota</taxon>
        <taxon>Bacteroidia</taxon>
        <taxon>Marinilabiliales</taxon>
        <taxon>Prolixibacteraceae</taxon>
        <taxon>Mariniphaga</taxon>
    </lineage>
</organism>
<protein>
    <recommendedName>
        <fullName evidence="5">Erythronate-4-phosphate dehydrogenase</fullName>
        <ecNumber evidence="5">1.1.1.290</ecNumber>
    </recommendedName>
</protein>
<evidence type="ECO:0000256" key="3">
    <source>
        <dbReference type="ARBA" id="ARBA00023027"/>
    </source>
</evidence>
<dbReference type="Pfam" id="PF00389">
    <property type="entry name" value="2-Hacid_dh"/>
    <property type="match status" value="1"/>
</dbReference>
<reference evidence="9" key="2">
    <citation type="submission" date="2018-08" db="EMBL/GenBank/DDBJ databases">
        <authorList>
            <person name="Ferrada E.E."/>
            <person name="Latorre B.A."/>
        </authorList>
    </citation>
    <scope>NUCLEOTIDE SEQUENCE</scope>
    <source>
        <strain evidence="9">SY21</strain>
    </source>
</reference>
<evidence type="ECO:0000256" key="5">
    <source>
        <dbReference type="HAMAP-Rule" id="MF_01825"/>
    </source>
</evidence>
<dbReference type="EC" id="1.1.1.290" evidence="5"/>
<evidence type="ECO:0000313" key="9">
    <source>
        <dbReference type="EMBL" id="RIH64286.1"/>
    </source>
</evidence>
<dbReference type="InterPro" id="IPR024531">
    <property type="entry name" value="Erythronate-4-P_DHase_dimer"/>
</dbReference>
<sequence>MKIIIDDKIPYIRGAFEPFAEVVYLPGSKTTPEVVKDADALVTRTRTKCNQELLEGSNVKFIATATIGYDHIDTEYCKQAGIEWTNAPGCNAESVNQYIASALFSYSMKKRFDLKDKTIGIVGVGHVGSKVARLCETIGMKVLLNDPPRERIEGGEQFVSIKKIQKEADIITFHVPLNMKGADATFHLVTDDFIQSLEKKPLLINSCRGEVFDTEAIKSAIKSEKVSGCIVDCWENEPDIDLELLQKLADYGTPHIAGYSKDGKANGTQMSVQAISRFFNLGIDDWEPKNVELPEKTVIHIDGNQRREYSILAEAILSTYDIETDDEALREDPQQFEKLRGDYPVRREFATYTIKVKNVEETIKLKLLKLGFHISE</sequence>
<dbReference type="EMBL" id="QWET01000012">
    <property type="protein sequence ID" value="RIH64286.1"/>
    <property type="molecule type" value="Genomic_DNA"/>
</dbReference>
<feature type="binding site" evidence="5">
    <location>
        <position position="45"/>
    </location>
    <ligand>
        <name>substrate</name>
    </ligand>
</feature>
<dbReference type="AlphaFoldDB" id="A0A399CYJ9"/>
<dbReference type="InterPro" id="IPR038251">
    <property type="entry name" value="PdxB_dimer_sf"/>
</dbReference>
<keyword evidence="1 5" id="KW-0963">Cytoplasm</keyword>
<feature type="active site" description="Proton donor" evidence="5">
    <location>
        <position position="255"/>
    </location>
</feature>
<dbReference type="InterPro" id="IPR006139">
    <property type="entry name" value="D-isomer_2_OHA_DH_cat_dom"/>
</dbReference>
<comment type="similarity">
    <text evidence="5">Belongs to the D-isomer specific 2-hydroxyacid dehydrogenase family. PdxB subfamily.</text>
</comment>
<dbReference type="InterPro" id="IPR036291">
    <property type="entry name" value="NAD(P)-bd_dom_sf"/>
</dbReference>
<dbReference type="SUPFAM" id="SSF51735">
    <property type="entry name" value="NAD(P)-binding Rossmann-fold domains"/>
    <property type="match status" value="1"/>
</dbReference>
<keyword evidence="11" id="KW-1185">Reference proteome</keyword>
<evidence type="ECO:0000313" key="10">
    <source>
        <dbReference type="EMBL" id="RIH66565.1"/>
    </source>
</evidence>
<evidence type="ECO:0000259" key="7">
    <source>
        <dbReference type="Pfam" id="PF02826"/>
    </source>
</evidence>
<dbReference type="RefSeq" id="WP_119348439.1">
    <property type="nucleotide sequence ID" value="NZ_QWET01000002.1"/>
</dbReference>
<reference evidence="9 11" key="1">
    <citation type="journal article" date="2015" name="Int. J. Syst. Evol. Microbiol.">
        <title>Mariniphaga sediminis sp. nov., isolated from coastal sediment.</title>
        <authorList>
            <person name="Wang F.Q."/>
            <person name="Shen Q.Y."/>
            <person name="Chen G.J."/>
            <person name="Du Z.J."/>
        </authorList>
    </citation>
    <scope>NUCLEOTIDE SEQUENCE [LARGE SCALE GENOMIC DNA]</scope>
    <source>
        <strain evidence="9 11">SY21</strain>
    </source>
</reference>
<keyword evidence="3 5" id="KW-0520">NAD</keyword>
<comment type="function">
    <text evidence="5">Catalyzes the oxidation of erythronate-4-phosphate to 3-hydroxy-2-oxo-4-phosphonooxybutanoate.</text>
</comment>
<feature type="domain" description="D-isomer specific 2-hydroxyacid dehydrogenase catalytic" evidence="6">
    <location>
        <begin position="28"/>
        <end position="280"/>
    </location>
</feature>
<comment type="subcellular location">
    <subcellularLocation>
        <location evidence="5">Cytoplasm</location>
    </subcellularLocation>
</comment>
<feature type="domain" description="Erythronate-4-phosphate dehydrogenase dimerisation" evidence="8">
    <location>
        <begin position="293"/>
        <end position="366"/>
    </location>
</feature>
<feature type="domain" description="D-isomer specific 2-hydroxyacid dehydrogenase NAD-binding" evidence="7">
    <location>
        <begin position="108"/>
        <end position="257"/>
    </location>
</feature>
<comment type="caution">
    <text evidence="5">Lacks conserved residue(s) required for the propagation of feature annotation.</text>
</comment>
<keyword evidence="4 5" id="KW-0664">Pyridoxine biosynthesis</keyword>
<evidence type="ECO:0000259" key="6">
    <source>
        <dbReference type="Pfam" id="PF00389"/>
    </source>
</evidence>